<organism evidence="1 2">
    <name type="scientific">Trichocladium antarcticum</name>
    <dbReference type="NCBI Taxonomy" id="1450529"/>
    <lineage>
        <taxon>Eukaryota</taxon>
        <taxon>Fungi</taxon>
        <taxon>Dikarya</taxon>
        <taxon>Ascomycota</taxon>
        <taxon>Pezizomycotina</taxon>
        <taxon>Sordariomycetes</taxon>
        <taxon>Sordariomycetidae</taxon>
        <taxon>Sordariales</taxon>
        <taxon>Chaetomiaceae</taxon>
        <taxon>Trichocladium</taxon>
    </lineage>
</organism>
<evidence type="ECO:0000313" key="1">
    <source>
        <dbReference type="EMBL" id="KAK4131433.1"/>
    </source>
</evidence>
<evidence type="ECO:0000313" key="2">
    <source>
        <dbReference type="Proteomes" id="UP001304895"/>
    </source>
</evidence>
<dbReference type="SUPFAM" id="SSF53474">
    <property type="entry name" value="alpha/beta-Hydrolases"/>
    <property type="match status" value="1"/>
</dbReference>
<keyword evidence="2" id="KW-1185">Reference proteome</keyword>
<comment type="caution">
    <text evidence="1">The sequence shown here is derived from an EMBL/GenBank/DDBJ whole genome shotgun (WGS) entry which is preliminary data.</text>
</comment>
<gene>
    <name evidence="1" type="ORF">BT67DRAFT_388034</name>
</gene>
<dbReference type="PANTHER" id="PTHR31591">
    <property type="entry name" value="UPF0613 PROTEIN PB24D3.06C"/>
    <property type="match status" value="1"/>
</dbReference>
<sequence length="357" mass="38588">MGSKFWPKRGSPGTLHHFTETLITFEFGSSSARQPHSILFVGGLGDGLGTTSYVADMVRGLQPTEWSLFALNLTSSHQGWGFGHLDRDTDEIAQCLDYIADYKTARFGPGGRVVLMGHSTGSQCVLHYLSRPNPHAGGAPAFDPGLEHVRRPVLDGAIMQAPVSDREAVLWIMREGFLGRTPAEMRASYDALVRMARDAVRDADPAWDTMLPIALTSHFGYAANTPISCRRFLSLVSPGSPQAPSEDDMFSSDLGDACLAETFGKIRGGGLLRGKLMVLMSGADQAVPDWVDKEKLLARWRDAADHHGAAAVWDRARSGLIPGASHALSNDDQAEPRKFLTGRVLSYLAEVEGGGVI</sequence>
<dbReference type="InterPro" id="IPR013744">
    <property type="entry name" value="SidJ"/>
</dbReference>
<protein>
    <submittedName>
        <fullName evidence="1">DUF1749-domain-containing protein</fullName>
    </submittedName>
</protein>
<dbReference type="Proteomes" id="UP001304895">
    <property type="component" value="Unassembled WGS sequence"/>
</dbReference>
<reference evidence="1" key="1">
    <citation type="journal article" date="2023" name="Mol. Phylogenet. Evol.">
        <title>Genome-scale phylogeny and comparative genomics of the fungal order Sordariales.</title>
        <authorList>
            <person name="Hensen N."/>
            <person name="Bonometti L."/>
            <person name="Westerberg I."/>
            <person name="Brannstrom I.O."/>
            <person name="Guillou S."/>
            <person name="Cros-Aarteil S."/>
            <person name="Calhoun S."/>
            <person name="Haridas S."/>
            <person name="Kuo A."/>
            <person name="Mondo S."/>
            <person name="Pangilinan J."/>
            <person name="Riley R."/>
            <person name="LaButti K."/>
            <person name="Andreopoulos B."/>
            <person name="Lipzen A."/>
            <person name="Chen C."/>
            <person name="Yan M."/>
            <person name="Daum C."/>
            <person name="Ng V."/>
            <person name="Clum A."/>
            <person name="Steindorff A."/>
            <person name="Ohm R.A."/>
            <person name="Martin F."/>
            <person name="Silar P."/>
            <person name="Natvig D.O."/>
            <person name="Lalanne C."/>
            <person name="Gautier V."/>
            <person name="Ament-Velasquez S.L."/>
            <person name="Kruys A."/>
            <person name="Hutchinson M.I."/>
            <person name="Powell A.J."/>
            <person name="Barry K."/>
            <person name="Miller A.N."/>
            <person name="Grigoriev I.V."/>
            <person name="Debuchy R."/>
            <person name="Gladieux P."/>
            <person name="Hiltunen Thoren M."/>
            <person name="Johannesson H."/>
        </authorList>
    </citation>
    <scope>NUCLEOTIDE SEQUENCE</scope>
    <source>
        <strain evidence="1">CBS 123565</strain>
    </source>
</reference>
<dbReference type="InterPro" id="IPR029058">
    <property type="entry name" value="AB_hydrolase_fold"/>
</dbReference>
<proteinExistence type="predicted"/>
<dbReference type="Pfam" id="PF08538">
    <property type="entry name" value="DUF1749"/>
    <property type="match status" value="1"/>
</dbReference>
<name>A0AAN6UE92_9PEZI</name>
<dbReference type="AlphaFoldDB" id="A0AAN6UE92"/>
<reference evidence="1" key="2">
    <citation type="submission" date="2023-05" db="EMBL/GenBank/DDBJ databases">
        <authorList>
            <consortium name="Lawrence Berkeley National Laboratory"/>
            <person name="Steindorff A."/>
            <person name="Hensen N."/>
            <person name="Bonometti L."/>
            <person name="Westerberg I."/>
            <person name="Brannstrom I.O."/>
            <person name="Guillou S."/>
            <person name="Cros-Aarteil S."/>
            <person name="Calhoun S."/>
            <person name="Haridas S."/>
            <person name="Kuo A."/>
            <person name="Mondo S."/>
            <person name="Pangilinan J."/>
            <person name="Riley R."/>
            <person name="Labutti K."/>
            <person name="Andreopoulos B."/>
            <person name="Lipzen A."/>
            <person name="Chen C."/>
            <person name="Yanf M."/>
            <person name="Daum C."/>
            <person name="Ng V."/>
            <person name="Clum A."/>
            <person name="Ohm R."/>
            <person name="Martin F."/>
            <person name="Silar P."/>
            <person name="Natvig D."/>
            <person name="Lalanne C."/>
            <person name="Gautier V."/>
            <person name="Ament-Velasquez S.L."/>
            <person name="Kruys A."/>
            <person name="Hutchinson M.I."/>
            <person name="Powell A.J."/>
            <person name="Barry K."/>
            <person name="Miller A.N."/>
            <person name="Grigoriev I.V."/>
            <person name="Debuchy R."/>
            <person name="Gladieux P."/>
            <person name="Thoren M.H."/>
            <person name="Johannesson H."/>
        </authorList>
    </citation>
    <scope>NUCLEOTIDE SEQUENCE</scope>
    <source>
        <strain evidence="1">CBS 123565</strain>
    </source>
</reference>
<dbReference type="PANTHER" id="PTHR31591:SF1">
    <property type="entry name" value="UPF0613 PROTEIN PB24D3.06C"/>
    <property type="match status" value="1"/>
</dbReference>
<dbReference type="Gene3D" id="3.40.50.1820">
    <property type="entry name" value="alpha/beta hydrolase"/>
    <property type="match status" value="1"/>
</dbReference>
<dbReference type="EMBL" id="MU853424">
    <property type="protein sequence ID" value="KAK4131433.1"/>
    <property type="molecule type" value="Genomic_DNA"/>
</dbReference>
<accession>A0AAN6UE92</accession>